<reference evidence="1" key="1">
    <citation type="journal article" date="2021" name="Proc. Natl. Acad. Sci. U.S.A.">
        <title>A Catalog of Tens of Thousands of Viruses from Human Metagenomes Reveals Hidden Associations with Chronic Diseases.</title>
        <authorList>
            <person name="Tisza M.J."/>
            <person name="Buck C.B."/>
        </authorList>
    </citation>
    <scope>NUCLEOTIDE SEQUENCE</scope>
    <source>
        <strain evidence="1">CtWhx86</strain>
    </source>
</reference>
<accession>A0A8S5QQF2</accession>
<organism evidence="1">
    <name type="scientific">Siphoviridae sp. ctWhx86</name>
    <dbReference type="NCBI Taxonomy" id="2826362"/>
    <lineage>
        <taxon>Viruses</taxon>
        <taxon>Duplodnaviria</taxon>
        <taxon>Heunggongvirae</taxon>
        <taxon>Uroviricota</taxon>
        <taxon>Caudoviricetes</taxon>
    </lineage>
</organism>
<dbReference type="EMBL" id="BK015702">
    <property type="protein sequence ID" value="DAE20852.1"/>
    <property type="molecule type" value="Genomic_DNA"/>
</dbReference>
<protein>
    <submittedName>
        <fullName evidence="1">Uncharacterized protein</fullName>
    </submittedName>
</protein>
<proteinExistence type="predicted"/>
<sequence length="36" mass="4556">MLLIQIKLNMVRIKIRIYLLIPMRLYKEVLWHIMRC</sequence>
<evidence type="ECO:0000313" key="1">
    <source>
        <dbReference type="EMBL" id="DAE20852.1"/>
    </source>
</evidence>
<name>A0A8S5QQF2_9CAUD</name>